<gene>
    <name evidence="5" type="ORF">ACFPH8_10455</name>
</gene>
<dbReference type="SMART" id="SM00560">
    <property type="entry name" value="LamGL"/>
    <property type="match status" value="1"/>
</dbReference>
<dbReference type="InterPro" id="IPR003410">
    <property type="entry name" value="HYR_dom"/>
</dbReference>
<dbReference type="Proteomes" id="UP001596162">
    <property type="component" value="Unassembled WGS sequence"/>
</dbReference>
<dbReference type="InterPro" id="IPR013320">
    <property type="entry name" value="ConA-like_dom_sf"/>
</dbReference>
<keyword evidence="2" id="KW-0677">Repeat</keyword>
<dbReference type="Gene3D" id="2.60.120.200">
    <property type="match status" value="1"/>
</dbReference>
<dbReference type="InterPro" id="IPR003343">
    <property type="entry name" value="Big_2"/>
</dbReference>
<protein>
    <submittedName>
        <fullName evidence="5">LamG-like jellyroll fold domain-containing protein</fullName>
    </submittedName>
</protein>
<dbReference type="RefSeq" id="WP_376860740.1">
    <property type="nucleotide sequence ID" value="NZ_JBHSLA010000003.1"/>
</dbReference>
<evidence type="ECO:0000256" key="1">
    <source>
        <dbReference type="ARBA" id="ARBA00022729"/>
    </source>
</evidence>
<keyword evidence="6" id="KW-1185">Reference proteome</keyword>
<dbReference type="SUPFAM" id="SSF49899">
    <property type="entry name" value="Concanavalin A-like lectins/glucanases"/>
    <property type="match status" value="1"/>
</dbReference>
<organism evidence="5 6">
    <name type="scientific">Bizionia hallyeonensis</name>
    <dbReference type="NCBI Taxonomy" id="1123757"/>
    <lineage>
        <taxon>Bacteria</taxon>
        <taxon>Pseudomonadati</taxon>
        <taxon>Bacteroidota</taxon>
        <taxon>Flavobacteriia</taxon>
        <taxon>Flavobacteriales</taxon>
        <taxon>Flavobacteriaceae</taxon>
        <taxon>Bizionia</taxon>
    </lineage>
</organism>
<accession>A0ABW0C7Q6</accession>
<dbReference type="PROSITE" id="PS50825">
    <property type="entry name" value="HYR"/>
    <property type="match status" value="1"/>
</dbReference>
<dbReference type="Pfam" id="PF02494">
    <property type="entry name" value="HYR"/>
    <property type="match status" value="1"/>
</dbReference>
<sequence>MKKITFYSLLLIVITFSVQGFSKPISSDYFSANINQGTFFSNPLNDYVSLRPDFEESFTESSTSRAITSCPTDFSVNVDPGTCGAVVTYTMPTTDLIGGSMVLTSALGIGDTFPDGPTTVTYEERDSGNTATGQICNFVVTVLDNEAPVLTPGIDRNVNLDASCEITIPNVLGTATDNCDVASITQNPIAGFVISAVHNQTINVTVTATDDSGNTDVETVVLTAIDVINPVTPTLADLTGECSVTATAPTTTDACSGTITGTTTDPLTYNTQGTYTIVWNFDDGNGNDINVNQTVIVDDTQNPTVSNPAPINVQCTSNVPIADILVVTDEADNCSTPVVTFVGDVSDGNSNPEVITRTYSVTDAAGNSINVEQTITINDTQNPTASNPAPINVQCASGVPIADILVVTDEADNCSTPIVAFVGDVSDGNSNPEVITRTYSVTDAAGNSINVEQTITINDSIDPTPDNATLSDIPAQCEVTTLTAPTATDNCGGTVTVTNDATLPISTQGTTVVTWTYDDGNGNTSTQTQNVIIDDITAPTPVVATLADVTAQCEVTTLTAPTATDNCGGTVTVTNDATLPISTQGTTVVTWTYDDGNGNTSTQTQNVVIADITAPTPDVATLGDVTAECEVTTLTAPTATDNCGGTVTVTNDATLPISTQGTIVVTWTYDDGNGNTSTQTQNVIIDDITAPTPDVTTLANVTAECEVTTLTAPTATDNCGGTVTVTNDATLPISTQGTTVVTWTYDDGNGNTSTQTQNVIIDDITAPTPDVTTLANVTAECEVTTLADPTATDNCGGTVTVTNDATLPISTQGTTVVTWTYDDGNGNTSTQTQNVIIDDITAPTPVVATLADVTAQCEVTTLTAPTATDNCGGTVTVTNDATLPISTQGTTVVTWTYDDGNGNTSTQTQNVIIDDITAPTPDVATLANVTAQCEVTTLTAPTATDNCGGTVTVTNDATLPISTQGTTVVTWTYDDGNGNTSTQTQNVVIDDVTAPIADIATLANVTAECEVATLTAPTATDNCGGTVTVTNDASLPITTQDTTVVTWTYDDGNGNTSTQTQNVIIDDITAPTPDIATLANVTAQCEVTTLTAPTATDNCGGTVTVTNDATLPISTQGTTVVTWTYDDGNGNASTQTQNVVILDTTAPNAVCQNFTVTLDEFGNATISETDIDNGSTDNCGVQSISLNNTIFDCSNLGANTVTLTVRDLSGNVSTCTATVTVLDPAANADVHIINTIANNDSPIAICDGENITFNADTTTDSGASPIYNWFIDGTSFGTNNPTFTPFTPLPVGTHTIYVEMQSSLSACIAPVPSNTITVTVNAAPAVTSPAQICIGDTGNLTPNSGGTWTSSNTSIATVTNAGVITPAAPGNVTFTFTSSATTCSSTTNNLTINALPIISNLPSNSDICVNETHTLYPTSGGIWTSSNNGIATISNAGVITGVNPGNATFTYTNTATGCSATSASIEVLDIPVITSVTASNNPVCAGDASILTANVLGAGGNNATLVNYNFNSGSSYLNSSIVDGNEASGITSNINGTIDFNRPNNQGEPTTPTAFTPNTTAGGALRQIDDWEDGGGWGGSDDAGNWRFNLGGTSLPTYQDFRVYFQASRATGLGGYKNILIDFRSPNINGGNWVNGHRTLPLPEGNSNWVDINFPLPAGVNNPNNLEIRLRVNDASTFNYICGWGSCITWAEREPHVLIDNFQVQATTSGSNFEYAWIANTGANAGLPAGAGTASSTNNEITVNPQVNTIYTVIVTNSDGCPATQTVPVNVFAVPSLSVLADYCPAPPNNNFVQLVADGLGFVSYEWNTGETTPSIFVDIAGTYQVIGTTINGCTVSATINVATELVVNGDFQQGNIGFTSDYTYHADVAGNNELVDDTGTNGYSITTNGQNVHPNFWGFDNTTGAGNFMAVNGHGSGLIVWQQANVTVLPSTTYYFSAYGMSLNDQWRSSRRARLTFNVGGINVGTTPTLPNRPDNNNPGSDNWTRFYGTYTTGPAETSVDIEIRNLNNSASGNDFGIDDISFATLSTFIRLTTPAGTDNQTVCQDSPITEITYDIGGGLTPPNITGLPAGLTTTFDGLEYTIAGTPTAFGTFNYTITTTSSCDVKSATGTITVNEAPIATINTTPITVCQSSSSILLDVSLTGGATVGDSGSGWSTSGTGTFDDNFSLTPTYTFGAGETGTITLTFTTNTPAGPCDEATTNIDIDITPYIIATAGPDQSTSNCANATVTLAANNSAGNWTASPNTGFFSDPTAYNSTFTGESGETYILTWTATNVSPCGDTTDAVEITIPNCGTNLVFDGTDDNISFATNYGLNSGSFSVEAWVKPNTVTGTQTIVSKRNGNNLNSGYDLSLINNRLYFRWNSSQIFATQTMNNTKWYHVAVTYDGNYTMYIDGFEVRSATAGASPTGNTNKALIGAMDRTNMSPTNHFGGGIDEVRIWNTAISQTQIREMMNQEIQANGANVSGGVVPINISGGLQWNNLIGYYQMNTGSQTSVLNGAIENIATSAMDGNLNGMTMNQNETAPIPYISGTNNNWDNQNTWINGAVQQIPNSNVNSINGQRQTWNIVRTASNVTSGNRPTTVLGLLVDSNRYSITNEQSLRVTNYLKIDGVLDLEGESQLLQNMNSIVDYNGTGYMERDQQGTSNRFNYNYWGSPVSTDGVLGARTYTLSGIISNAGWTSGNNGSLSPLTLSSRWIYSFSEGLQDTYSEWEYKGNAGDFEVGLGFTMKGPGPASPVDTQNYIFRGQPNNGTITAKVSSTSGINQTLVGNPYASAIDADMFIRDNIPGGNAGTSGSIDGSLYLWKQSTTNNSHITANYQGGYATYNLSGGNPAVSSPGINGVGDANLAIPKRYIPVAQGFFVTAAASSDQVTNDVVFKNSQRIFIKESSGNSEFFRGTNNSEINRENEEVTNDIQRIRVQFTTPENAIRPLLLAFTPENLASEGFDYGYDALNTDDNPSDMSFQIEDGKYIIQGVGEFNAENMYPVTIDMGMTGNAEIELTDLENFDADPDVFVYDALLGTYTRINVTPYQTNLDAGTHEGRFYIVFQEDNVLSTETDEFPHVIVNYLNSTNQIYIKVPYSMDIKQVYLVNMLGQTIKSWNSTNAPLSQECKIPVRQLSEGNYIIKVQTTDNQTINKKVIVKMQ</sequence>
<dbReference type="InterPro" id="IPR013783">
    <property type="entry name" value="Ig-like_fold"/>
</dbReference>
<keyword evidence="1" id="KW-0732">Signal</keyword>
<dbReference type="InterPro" id="IPR057078">
    <property type="entry name" value="HYR-4C"/>
</dbReference>
<dbReference type="PANTHER" id="PTHR24273:SF32">
    <property type="entry name" value="HYALIN"/>
    <property type="match status" value="1"/>
</dbReference>
<evidence type="ECO:0000259" key="4">
    <source>
        <dbReference type="PROSITE" id="PS50825"/>
    </source>
</evidence>
<dbReference type="SUPFAM" id="SSF49373">
    <property type="entry name" value="Invasin/intimin cell-adhesion fragments"/>
    <property type="match status" value="2"/>
</dbReference>
<dbReference type="Pfam" id="PF23237">
    <property type="entry name" value="HYR_4C"/>
    <property type="match status" value="1"/>
</dbReference>
<dbReference type="Gene3D" id="2.60.40.10">
    <property type="entry name" value="Immunoglobulins"/>
    <property type="match status" value="7"/>
</dbReference>
<dbReference type="Gene3D" id="2.60.40.1080">
    <property type="match status" value="2"/>
</dbReference>
<dbReference type="InterPro" id="IPR006558">
    <property type="entry name" value="LamG-like"/>
</dbReference>
<name>A0ABW0C7Q6_9FLAO</name>
<evidence type="ECO:0000256" key="2">
    <source>
        <dbReference type="ARBA" id="ARBA00022737"/>
    </source>
</evidence>
<dbReference type="PANTHER" id="PTHR24273">
    <property type="entry name" value="FI04643P-RELATED"/>
    <property type="match status" value="1"/>
</dbReference>
<dbReference type="Pfam" id="PF13385">
    <property type="entry name" value="Laminin_G_3"/>
    <property type="match status" value="1"/>
</dbReference>
<comment type="caution">
    <text evidence="5">The sequence shown here is derived from an EMBL/GenBank/DDBJ whole genome shotgun (WGS) entry which is preliminary data.</text>
</comment>
<keyword evidence="3" id="KW-1015">Disulfide bond</keyword>
<dbReference type="EMBL" id="JBHSLA010000003">
    <property type="protein sequence ID" value="MFC5195751.1"/>
    <property type="molecule type" value="Genomic_DNA"/>
</dbReference>
<dbReference type="SMART" id="SM00635">
    <property type="entry name" value="BID_2"/>
    <property type="match status" value="2"/>
</dbReference>
<proteinExistence type="predicted"/>
<feature type="domain" description="HYR" evidence="4">
    <location>
        <begin position="60"/>
        <end position="144"/>
    </location>
</feature>
<reference evidence="6" key="1">
    <citation type="journal article" date="2019" name="Int. J. Syst. Evol. Microbiol.">
        <title>The Global Catalogue of Microorganisms (GCM) 10K type strain sequencing project: providing services to taxonomists for standard genome sequencing and annotation.</title>
        <authorList>
            <consortium name="The Broad Institute Genomics Platform"/>
            <consortium name="The Broad Institute Genome Sequencing Center for Infectious Disease"/>
            <person name="Wu L."/>
            <person name="Ma J."/>
        </authorList>
    </citation>
    <scope>NUCLEOTIDE SEQUENCE [LARGE SCALE GENOMIC DNA]</scope>
    <source>
        <strain evidence="6">JCM 17978</strain>
    </source>
</reference>
<dbReference type="InterPro" id="IPR008964">
    <property type="entry name" value="Invasin/intimin_cell_adhesion"/>
</dbReference>
<evidence type="ECO:0000256" key="3">
    <source>
        <dbReference type="ARBA" id="ARBA00023157"/>
    </source>
</evidence>
<evidence type="ECO:0000313" key="5">
    <source>
        <dbReference type="EMBL" id="MFC5195751.1"/>
    </source>
</evidence>
<evidence type="ECO:0000313" key="6">
    <source>
        <dbReference type="Proteomes" id="UP001596162"/>
    </source>
</evidence>